<dbReference type="RefSeq" id="WP_018498073.1">
    <property type="nucleotide sequence ID" value="NZ_AP019829.2"/>
</dbReference>
<accession>A0A7U6QYI3</accession>
<keyword evidence="1" id="KW-0503">Monooxygenase</keyword>
<gene>
    <name evidence="1" type="ORF">JCM16777_1143</name>
</gene>
<dbReference type="GO" id="GO:0004497">
    <property type="term" value="F:monooxygenase activity"/>
    <property type="evidence" value="ECO:0007669"/>
    <property type="project" value="UniProtKB-KW"/>
</dbReference>
<evidence type="ECO:0000313" key="2">
    <source>
        <dbReference type="Proteomes" id="UP000321943"/>
    </source>
</evidence>
<evidence type="ECO:0000313" key="1">
    <source>
        <dbReference type="EMBL" id="BBM42893.1"/>
    </source>
</evidence>
<name>A0A7U6QYI3_9FUSO</name>
<keyword evidence="1" id="KW-0560">Oxidoreductase</keyword>
<sequence>MELRILKYFLMVAKEENIIENKEFINIEGVKLLNKGNLNYVK</sequence>
<proteinExistence type="predicted"/>
<dbReference type="KEGG" id="lwd:JCM16777_1143"/>
<reference evidence="1 2" key="1">
    <citation type="submission" date="2019-07" db="EMBL/GenBank/DDBJ databases">
        <title>Complete Genome Sequence of Leptotrichia wadei Strain JCM16777.</title>
        <authorList>
            <person name="Watanabe S."/>
            <person name="Cui L."/>
        </authorList>
    </citation>
    <scope>NUCLEOTIDE SEQUENCE [LARGE SCALE GENOMIC DNA]</scope>
    <source>
        <strain evidence="1 2">JCM16777</strain>
    </source>
</reference>
<organism evidence="1 2">
    <name type="scientific">Leptotrichia wadei</name>
    <dbReference type="NCBI Taxonomy" id="157687"/>
    <lineage>
        <taxon>Bacteria</taxon>
        <taxon>Fusobacteriati</taxon>
        <taxon>Fusobacteriota</taxon>
        <taxon>Fusobacteriia</taxon>
        <taxon>Fusobacteriales</taxon>
        <taxon>Leptotrichiaceae</taxon>
        <taxon>Leptotrichia</taxon>
    </lineage>
</organism>
<dbReference type="EMBL" id="AP019829">
    <property type="protein sequence ID" value="BBM42893.1"/>
    <property type="molecule type" value="Genomic_DNA"/>
</dbReference>
<dbReference type="AlphaFoldDB" id="A0A7U6QYI3"/>
<dbReference type="GeneID" id="84805528"/>
<dbReference type="Proteomes" id="UP000321943">
    <property type="component" value="Chromosome"/>
</dbReference>
<protein>
    <submittedName>
        <fullName evidence="1">Antibiotic biosynthesis monooxygenase</fullName>
    </submittedName>
</protein>